<keyword evidence="3" id="KW-1185">Reference proteome</keyword>
<protein>
    <submittedName>
        <fullName evidence="2">Uncharacterized protein</fullName>
    </submittedName>
</protein>
<dbReference type="Proteomes" id="UP001597399">
    <property type="component" value="Unassembled WGS sequence"/>
</dbReference>
<feature type="chain" id="PRO_5045419571" evidence="1">
    <location>
        <begin position="29"/>
        <end position="183"/>
    </location>
</feature>
<evidence type="ECO:0000256" key="1">
    <source>
        <dbReference type="SAM" id="SignalP"/>
    </source>
</evidence>
<sequence>MRRVKQLQFLVHVNVLLLLFLFPAVTHAANINQLIKSEPFISSTLMKQESDLIVFTHLDQQVRKWATGQRLPSGARFINAEQVLQIHEVLQGHAPSPSLLLTTGIDPLPDPHDPLNEQYTGPLADGDYVLFLKQYHDSQRYVLNGGFCAVYPVVSGKIIALDEGFKQFSGMTVSEFNHWLSLQ</sequence>
<proteinExistence type="predicted"/>
<dbReference type="EMBL" id="JBHUMQ010000039">
    <property type="protein sequence ID" value="MFD2695261.1"/>
    <property type="molecule type" value="Genomic_DNA"/>
</dbReference>
<dbReference type="RefSeq" id="WP_253061039.1">
    <property type="nucleotide sequence ID" value="NZ_JAMXWM010000007.1"/>
</dbReference>
<evidence type="ECO:0000313" key="3">
    <source>
        <dbReference type="Proteomes" id="UP001597399"/>
    </source>
</evidence>
<accession>A0ABW5S646</accession>
<feature type="signal peptide" evidence="1">
    <location>
        <begin position="1"/>
        <end position="28"/>
    </location>
</feature>
<evidence type="ECO:0000313" key="2">
    <source>
        <dbReference type="EMBL" id="MFD2695261.1"/>
    </source>
</evidence>
<gene>
    <name evidence="2" type="ORF">ACFSUE_16770</name>
</gene>
<keyword evidence="1" id="KW-0732">Signal</keyword>
<comment type="caution">
    <text evidence="2">The sequence shown here is derived from an EMBL/GenBank/DDBJ whole genome shotgun (WGS) entry which is preliminary data.</text>
</comment>
<organism evidence="2 3">
    <name type="scientific">Sporolactobacillus shoreicorticis</name>
    <dbReference type="NCBI Taxonomy" id="1923877"/>
    <lineage>
        <taxon>Bacteria</taxon>
        <taxon>Bacillati</taxon>
        <taxon>Bacillota</taxon>
        <taxon>Bacilli</taxon>
        <taxon>Bacillales</taxon>
        <taxon>Sporolactobacillaceae</taxon>
        <taxon>Sporolactobacillus</taxon>
    </lineage>
</organism>
<reference evidence="3" key="1">
    <citation type="journal article" date="2019" name="Int. J. Syst. Evol. Microbiol.">
        <title>The Global Catalogue of Microorganisms (GCM) 10K type strain sequencing project: providing services to taxonomists for standard genome sequencing and annotation.</title>
        <authorList>
            <consortium name="The Broad Institute Genomics Platform"/>
            <consortium name="The Broad Institute Genome Sequencing Center for Infectious Disease"/>
            <person name="Wu L."/>
            <person name="Ma J."/>
        </authorList>
    </citation>
    <scope>NUCLEOTIDE SEQUENCE [LARGE SCALE GENOMIC DNA]</scope>
    <source>
        <strain evidence="3">TISTR 2466</strain>
    </source>
</reference>
<name>A0ABW5S646_9BACL</name>